<evidence type="ECO:0000313" key="1">
    <source>
        <dbReference type="EMBL" id="ANJ12094.1"/>
    </source>
</evidence>
<reference evidence="1 2" key="1">
    <citation type="submission" date="2016-05" db="EMBL/GenBank/DDBJ databases">
        <title>Non-Contiguous Finished Genome Sequence of Streptomyces parvulus 2297 Integrated Site-Specifically with Actinophage R4.</title>
        <authorList>
            <person name="Nishizawa T."/>
            <person name="Miura T."/>
            <person name="Harada C."/>
            <person name="Guo Y."/>
            <person name="Narisawa K."/>
            <person name="Ohta H."/>
            <person name="Takahashi H."/>
            <person name="Shirai M."/>
        </authorList>
    </citation>
    <scope>NUCLEOTIDE SEQUENCE [LARGE SCALE GENOMIC DNA]</scope>
    <source>
        <strain evidence="1 2">2297</strain>
        <plasmid evidence="2">pspa1</plasmid>
    </source>
</reference>
<accession>A0A191VAP2</accession>
<dbReference type="AlphaFoldDB" id="A0A191VAP2"/>
<name>A0A191VAP2_9ACTN</name>
<gene>
    <name evidence="1" type="ORF">Spa2297_34025</name>
</gene>
<sequence length="126" mass="13085">MWLLTMPTGMPRTDRDLGLVEVVPVGEVEDLPLGAGEKLEQPDAVEMAGKLVGEGVVRLVGTLAPGVVVVAFSSAGACGDRVVDLVFGDAGQPGDEWPAVRAVDVLGLPGRQQDLLDDVVDLLLVS</sequence>
<proteinExistence type="predicted"/>
<dbReference type="EMBL" id="CP015867">
    <property type="protein sequence ID" value="ANJ12094.1"/>
    <property type="molecule type" value="Genomic_DNA"/>
</dbReference>
<evidence type="ECO:0000313" key="2">
    <source>
        <dbReference type="Proteomes" id="UP000078468"/>
    </source>
</evidence>
<organism evidence="1 2">
    <name type="scientific">Streptomyces parvulus</name>
    <dbReference type="NCBI Taxonomy" id="146923"/>
    <lineage>
        <taxon>Bacteria</taxon>
        <taxon>Bacillati</taxon>
        <taxon>Actinomycetota</taxon>
        <taxon>Actinomycetes</taxon>
        <taxon>Kitasatosporales</taxon>
        <taxon>Streptomycetaceae</taxon>
        <taxon>Streptomyces</taxon>
    </lineage>
</organism>
<protein>
    <submittedName>
        <fullName evidence="1">Uncharacterized protein</fullName>
    </submittedName>
</protein>
<keyword evidence="1" id="KW-0614">Plasmid</keyword>
<dbReference type="KEGG" id="spav:Spa2297_34025"/>
<dbReference type="Proteomes" id="UP000078468">
    <property type="component" value="Plasmid pspa1"/>
</dbReference>
<geneLocation type="plasmid" evidence="2">
    <name>pspa1</name>
</geneLocation>